<dbReference type="AlphaFoldDB" id="A0A7W9ZIS1"/>
<feature type="domain" description="SPOR" evidence="11">
    <location>
        <begin position="389"/>
        <end position="474"/>
    </location>
</feature>
<evidence type="ECO:0000256" key="9">
    <source>
        <dbReference type="RuleBase" id="RU004016"/>
    </source>
</evidence>
<dbReference type="GO" id="GO:0071555">
    <property type="term" value="P:cell wall organization"/>
    <property type="evidence" value="ECO:0007669"/>
    <property type="project" value="UniProtKB-KW"/>
</dbReference>
<evidence type="ECO:0000256" key="1">
    <source>
        <dbReference type="ARBA" id="ARBA00007164"/>
    </source>
</evidence>
<feature type="active site" evidence="7">
    <location>
        <position position="134"/>
    </location>
</feature>
<evidence type="ECO:0000256" key="8">
    <source>
        <dbReference type="PIRSR" id="PIRSR618044-2"/>
    </source>
</evidence>
<feature type="active site" description="Acyl-ester intermediate" evidence="7">
    <location>
        <position position="74"/>
    </location>
</feature>
<dbReference type="PROSITE" id="PS51724">
    <property type="entry name" value="SPOR"/>
    <property type="match status" value="1"/>
</dbReference>
<dbReference type="InterPro" id="IPR036680">
    <property type="entry name" value="SPOR-like_sf"/>
</dbReference>
<feature type="active site" description="Proton acceptor" evidence="7">
    <location>
        <position position="77"/>
    </location>
</feature>
<dbReference type="Pfam" id="PF00768">
    <property type="entry name" value="Peptidase_S11"/>
    <property type="match status" value="1"/>
</dbReference>
<evidence type="ECO:0000313" key="13">
    <source>
        <dbReference type="Proteomes" id="UP000544872"/>
    </source>
</evidence>
<dbReference type="PRINTS" id="PR00725">
    <property type="entry name" value="DADACBPTASE1"/>
</dbReference>
<evidence type="ECO:0000256" key="4">
    <source>
        <dbReference type="ARBA" id="ARBA00022960"/>
    </source>
</evidence>
<dbReference type="GO" id="GO:0009252">
    <property type="term" value="P:peptidoglycan biosynthetic process"/>
    <property type="evidence" value="ECO:0007669"/>
    <property type="project" value="UniProtKB-KW"/>
</dbReference>
<dbReference type="SUPFAM" id="SSF56601">
    <property type="entry name" value="beta-lactamase/transpeptidase-like"/>
    <property type="match status" value="1"/>
</dbReference>
<dbReference type="InterPro" id="IPR018044">
    <property type="entry name" value="Peptidase_S11"/>
</dbReference>
<evidence type="ECO:0000256" key="2">
    <source>
        <dbReference type="ARBA" id="ARBA00022729"/>
    </source>
</evidence>
<evidence type="ECO:0000256" key="7">
    <source>
        <dbReference type="PIRSR" id="PIRSR618044-1"/>
    </source>
</evidence>
<evidence type="ECO:0000313" key="12">
    <source>
        <dbReference type="EMBL" id="MBB6212216.1"/>
    </source>
</evidence>
<dbReference type="Proteomes" id="UP000544872">
    <property type="component" value="Unassembled WGS sequence"/>
</dbReference>
<proteinExistence type="inferred from homology"/>
<evidence type="ECO:0000256" key="6">
    <source>
        <dbReference type="ARBA" id="ARBA00023316"/>
    </source>
</evidence>
<keyword evidence="12" id="KW-0121">Carboxypeptidase</keyword>
<comment type="caution">
    <text evidence="12">The sequence shown here is derived from an EMBL/GenBank/DDBJ whole genome shotgun (WGS) entry which is preliminary data.</text>
</comment>
<keyword evidence="13" id="KW-1185">Reference proteome</keyword>
<name>A0A7W9ZIS1_NOVIT</name>
<dbReference type="InterPro" id="IPR001967">
    <property type="entry name" value="Peptidase_S11_N"/>
</dbReference>
<dbReference type="GO" id="GO:0008360">
    <property type="term" value="P:regulation of cell shape"/>
    <property type="evidence" value="ECO:0007669"/>
    <property type="project" value="UniProtKB-KW"/>
</dbReference>
<dbReference type="Gene3D" id="3.30.70.1070">
    <property type="entry name" value="Sporulation related repeat"/>
    <property type="match status" value="1"/>
</dbReference>
<evidence type="ECO:0000256" key="10">
    <source>
        <dbReference type="SAM" id="Coils"/>
    </source>
</evidence>
<dbReference type="EC" id="3.4.16.4" evidence="12"/>
<dbReference type="EMBL" id="JACIIX010000018">
    <property type="protein sequence ID" value="MBB6212216.1"/>
    <property type="molecule type" value="Genomic_DNA"/>
</dbReference>
<dbReference type="GO" id="GO:0006508">
    <property type="term" value="P:proteolysis"/>
    <property type="evidence" value="ECO:0007669"/>
    <property type="project" value="InterPro"/>
</dbReference>
<dbReference type="PANTHER" id="PTHR21581">
    <property type="entry name" value="D-ALANYL-D-ALANINE CARBOXYPEPTIDASE"/>
    <property type="match status" value="1"/>
</dbReference>
<evidence type="ECO:0000256" key="5">
    <source>
        <dbReference type="ARBA" id="ARBA00022984"/>
    </source>
</evidence>
<dbReference type="InterPro" id="IPR007730">
    <property type="entry name" value="SPOR-like_dom"/>
</dbReference>
<dbReference type="GO" id="GO:0009002">
    <property type="term" value="F:serine-type D-Ala-D-Ala carboxypeptidase activity"/>
    <property type="evidence" value="ECO:0007669"/>
    <property type="project" value="UniProtKB-EC"/>
</dbReference>
<accession>A0A7W9ZIS1</accession>
<feature type="binding site" evidence="8">
    <location>
        <position position="236"/>
    </location>
    <ligand>
        <name>substrate</name>
    </ligand>
</feature>
<sequence length="488" mass="51838">MPVIRTVFTGLSKDSRHTGLSSAFAGAVAVLVLALTALSPSAAHAIVYSSIIIDAQSGAVLQQENADTQTYPASLTKMMTLYMLFDAMEKGKVRLQDRMQVSTYAAGQAPTKLGVPAGRTLAVEDAIKALITRSANDAAVVIAEHLGSNEPNFAQMMTRKARALGMASTEFQNASGLPNPNQVTTARDMARLSLALRRDFPQYYDYFSIRSFRYGKQTIGTHNRVLLQYKGADGLKTGYIRDSGFNLATSARRGGHSLVGVVMGGQSGAWRDQRMMALLDHAFASVGEGGGAVMASAAPPPAAVDTRSAKAKAAEERRAAQVAAAEEKREKALAAKRAAAEKKVADAQARKDKKALATAKAEMDRVMATAPQTGGSKQVATQWARQQERGAVGDWAIQVGAFTAFSAAHTQASNAMGIVRSQIASAQLLVTPMSGANGLVYRARLTGIENEQQAKSACKILKQKNVNCLPVPPSDVNLAMVQDGRKPR</sequence>
<gene>
    <name evidence="12" type="ORF">FHS48_003665</name>
</gene>
<comment type="similarity">
    <text evidence="1 9">Belongs to the peptidase S11 family.</text>
</comment>
<dbReference type="PANTHER" id="PTHR21581:SF6">
    <property type="entry name" value="TRAFFICKING PROTEIN PARTICLE COMPLEX SUBUNIT 12"/>
    <property type="match status" value="1"/>
</dbReference>
<feature type="coiled-coil region" evidence="10">
    <location>
        <begin position="310"/>
        <end position="350"/>
    </location>
</feature>
<keyword evidence="2" id="KW-0732">Signal</keyword>
<dbReference type="InterPro" id="IPR012338">
    <property type="entry name" value="Beta-lactam/transpept-like"/>
</dbReference>
<reference evidence="12 13" key="1">
    <citation type="submission" date="2020-08" db="EMBL/GenBank/DDBJ databases">
        <title>Genomic Encyclopedia of Type Strains, Phase IV (KMG-IV): sequencing the most valuable type-strain genomes for metagenomic binning, comparative biology and taxonomic classification.</title>
        <authorList>
            <person name="Goeker M."/>
        </authorList>
    </citation>
    <scope>NUCLEOTIDE SEQUENCE [LARGE SCALE GENOMIC DNA]</scope>
    <source>
        <strain evidence="12 13">DSM 11590</strain>
    </source>
</reference>
<organism evidence="12 13">
    <name type="scientific">Novispirillum itersonii</name>
    <name type="common">Aquaspirillum itersonii</name>
    <dbReference type="NCBI Taxonomy" id="189"/>
    <lineage>
        <taxon>Bacteria</taxon>
        <taxon>Pseudomonadati</taxon>
        <taxon>Pseudomonadota</taxon>
        <taxon>Alphaproteobacteria</taxon>
        <taxon>Rhodospirillales</taxon>
        <taxon>Novispirillaceae</taxon>
        <taxon>Novispirillum</taxon>
    </lineage>
</organism>
<dbReference type="Gene3D" id="3.40.710.10">
    <property type="entry name" value="DD-peptidase/beta-lactamase superfamily"/>
    <property type="match status" value="1"/>
</dbReference>
<keyword evidence="5" id="KW-0573">Peptidoglycan synthesis</keyword>
<evidence type="ECO:0000256" key="3">
    <source>
        <dbReference type="ARBA" id="ARBA00022801"/>
    </source>
</evidence>
<keyword evidence="6" id="KW-0961">Cell wall biogenesis/degradation</keyword>
<keyword evidence="3 12" id="KW-0378">Hydrolase</keyword>
<keyword evidence="10" id="KW-0175">Coiled coil</keyword>
<keyword evidence="4" id="KW-0133">Cell shape</keyword>
<dbReference type="RefSeq" id="WP_184265750.1">
    <property type="nucleotide sequence ID" value="NZ_JACIIX010000018.1"/>
</dbReference>
<keyword evidence="12" id="KW-0645">Protease</keyword>
<dbReference type="GO" id="GO:0042834">
    <property type="term" value="F:peptidoglycan binding"/>
    <property type="evidence" value="ECO:0007669"/>
    <property type="project" value="InterPro"/>
</dbReference>
<protein>
    <submittedName>
        <fullName evidence="12">D-alanyl-D-alanine carboxypeptidase</fullName>
        <ecNumber evidence="12">3.4.16.4</ecNumber>
    </submittedName>
</protein>
<evidence type="ECO:0000259" key="11">
    <source>
        <dbReference type="PROSITE" id="PS51724"/>
    </source>
</evidence>